<dbReference type="InterPro" id="IPR006594">
    <property type="entry name" value="LisH"/>
</dbReference>
<evidence type="ECO:0000313" key="2">
    <source>
        <dbReference type="Proteomes" id="UP000183832"/>
    </source>
</evidence>
<dbReference type="PROSITE" id="PS50896">
    <property type="entry name" value="LISH"/>
    <property type="match status" value="1"/>
</dbReference>
<dbReference type="Proteomes" id="UP000183832">
    <property type="component" value="Unassembled WGS sequence"/>
</dbReference>
<evidence type="ECO:0000313" key="1">
    <source>
        <dbReference type="EMBL" id="CRK98142.1"/>
    </source>
</evidence>
<accession>A0A1J1IGH1</accession>
<organism evidence="1 2">
    <name type="scientific">Clunio marinus</name>
    <dbReference type="NCBI Taxonomy" id="568069"/>
    <lineage>
        <taxon>Eukaryota</taxon>
        <taxon>Metazoa</taxon>
        <taxon>Ecdysozoa</taxon>
        <taxon>Arthropoda</taxon>
        <taxon>Hexapoda</taxon>
        <taxon>Insecta</taxon>
        <taxon>Pterygota</taxon>
        <taxon>Neoptera</taxon>
        <taxon>Endopterygota</taxon>
        <taxon>Diptera</taxon>
        <taxon>Nematocera</taxon>
        <taxon>Chironomoidea</taxon>
        <taxon>Chironomidae</taxon>
        <taxon>Clunio</taxon>
    </lineage>
</organism>
<sequence>MQNLIDSDFKRFVSVQVLAYLKDKQLQNTYKCFIEESRHLVKEKNDVEYHDKSIDSSIGLVNIVRGYLSEDPWTVGRSMESRKIHRVARAIE</sequence>
<name>A0A1J1IGH1_9DIPT</name>
<dbReference type="AlphaFoldDB" id="A0A1J1IGH1"/>
<dbReference type="EMBL" id="CVRI01000047">
    <property type="protein sequence ID" value="CRK98142.1"/>
    <property type="molecule type" value="Genomic_DNA"/>
</dbReference>
<reference evidence="1 2" key="1">
    <citation type="submission" date="2015-04" db="EMBL/GenBank/DDBJ databases">
        <authorList>
            <person name="Syromyatnikov M.Y."/>
            <person name="Popov V.N."/>
        </authorList>
    </citation>
    <scope>NUCLEOTIDE SEQUENCE [LARGE SCALE GENOMIC DNA]</scope>
</reference>
<gene>
    <name evidence="1" type="ORF">CLUMA_CG011510</name>
</gene>
<proteinExistence type="predicted"/>
<keyword evidence="2" id="KW-1185">Reference proteome</keyword>
<protein>
    <submittedName>
        <fullName evidence="1">CLUMA_CG011510, isoform A</fullName>
    </submittedName>
</protein>